<evidence type="ECO:0000313" key="2">
    <source>
        <dbReference type="Proteomes" id="UP001215231"/>
    </source>
</evidence>
<protein>
    <recommendedName>
        <fullName evidence="3">NHL repeat containing protein</fullName>
    </recommendedName>
</protein>
<dbReference type="EMBL" id="CP059693">
    <property type="protein sequence ID" value="WDE13280.1"/>
    <property type="molecule type" value="Genomic_DNA"/>
</dbReference>
<dbReference type="SUPFAM" id="SSF69304">
    <property type="entry name" value="Tricorn protease N-terminal domain"/>
    <property type="match status" value="1"/>
</dbReference>
<name>A0ABY7VHS3_9GAMM</name>
<dbReference type="Proteomes" id="UP001215231">
    <property type="component" value="Chromosome"/>
</dbReference>
<reference evidence="1 2" key="1">
    <citation type="journal article" date="2022" name="Mar. Drugs">
        <title>Bioassay-Guided Fractionation Leads to the Detection of Cholic Acid Generated by the Rare Thalassomonas sp.</title>
        <authorList>
            <person name="Pheiffer F."/>
            <person name="Schneider Y.K."/>
            <person name="Hansen E.H."/>
            <person name="Andersen J.H."/>
            <person name="Isaksson J."/>
            <person name="Busche T."/>
            <person name="R C."/>
            <person name="Kalinowski J."/>
            <person name="Zyl L.V."/>
            <person name="Trindade M."/>
        </authorList>
    </citation>
    <scope>NUCLEOTIDE SEQUENCE [LARGE SCALE GENOMIC DNA]</scope>
    <source>
        <strain evidence="1 2">A5K-61T</strain>
    </source>
</reference>
<sequence length="804" mass="85760">MDNPTFQKHHFFLTAIFTSLLISGCGGGGGKEGAPTNTKIPTSYTIPATAGEGGIIEPGSQSVQSGASASFTLIPESNYILSEVTGCNGSLTDSVYTTGNISSQCSIVATFSLVESDADITAPTAEILYPWEISQTNDVAVRVKGIATDTSDIASIKVNGITATIQGEVASAGSENQRKNKFAAETATSSENNVITVNWEAIVEIASGDTTDLVVETADIHGNINSQADIAKVINSKTLESFVLDSKEQRLLSFASYKELISFDVQSRQFSTSTVNLDFENSLAVKAYNANDHALIGASFIDSQLVISSLDLTTNDLFRLKAQEIVLPGDADFLWSKLSDMAFDQQSNAAYFLFRYFGEGATPEAHKSVIFKYSLDENALNLIADGVTQSNKTLDSDFITYSEKGLLVFTDSGNNGISILKPDGSDITPLTTRSALADLGIVLSLVVDVSANSVYAIGSTGIVSANLDSGAITALTSGTLTNRFNNLGSAVLDVANNRLLISDPFLDQMLAVDISSGESGVFMRSSVGSGPAMNPRHLVLDEAKNIAYVGEDDGSITAIDLASGDRSEIAKIDHQYTAIMSSVIFEKDNGLLYIIYPDEVFKLDINSRQVDVLSDRSTGTGIQFNALTGAVLDKGNNRLVLTDSTQDKLIAVDLTTGNRSIVANTESETGNDVSLIGTVDIALDVTANIVFLLNQVQNSLFSLNLNSGERKLLTTTCEDNLGNNLFTNESVQTLFYHAATEQLFATGEGILVYDIKDKSCAADGIYIDSPLDIVVTSHNQILAATWLDLRQLDLESDLKAIISK</sequence>
<evidence type="ECO:0008006" key="3">
    <source>
        <dbReference type="Google" id="ProtNLM"/>
    </source>
</evidence>
<organism evidence="1 2">
    <name type="scientific">Thalassomonas haliotis</name>
    <dbReference type="NCBI Taxonomy" id="485448"/>
    <lineage>
        <taxon>Bacteria</taxon>
        <taxon>Pseudomonadati</taxon>
        <taxon>Pseudomonadota</taxon>
        <taxon>Gammaproteobacteria</taxon>
        <taxon>Alteromonadales</taxon>
        <taxon>Colwelliaceae</taxon>
        <taxon>Thalassomonas</taxon>
    </lineage>
</organism>
<gene>
    <name evidence="1" type="ORF">H3N35_07525</name>
</gene>
<dbReference type="Gene3D" id="2.130.10.10">
    <property type="entry name" value="YVTN repeat-like/Quinoprotein amine dehydrogenase"/>
    <property type="match status" value="1"/>
</dbReference>
<dbReference type="RefSeq" id="WP_274053634.1">
    <property type="nucleotide sequence ID" value="NZ_CP059693.1"/>
</dbReference>
<accession>A0ABY7VHS3</accession>
<proteinExistence type="predicted"/>
<keyword evidence="2" id="KW-1185">Reference proteome</keyword>
<dbReference type="InterPro" id="IPR015943">
    <property type="entry name" value="WD40/YVTN_repeat-like_dom_sf"/>
</dbReference>
<evidence type="ECO:0000313" key="1">
    <source>
        <dbReference type="EMBL" id="WDE13280.1"/>
    </source>
</evidence>
<dbReference type="SUPFAM" id="SSF75011">
    <property type="entry name" value="3-carboxy-cis,cis-mucoante lactonizing enzyme"/>
    <property type="match status" value="1"/>
</dbReference>